<accession>A0A6J4QLY4</accession>
<evidence type="ECO:0000256" key="2">
    <source>
        <dbReference type="SAM" id="SignalP"/>
    </source>
</evidence>
<keyword evidence="2" id="KW-0732">Signal</keyword>
<dbReference type="EMBL" id="CADCUX010000708">
    <property type="protein sequence ID" value="CAA9440997.1"/>
    <property type="molecule type" value="Genomic_DNA"/>
</dbReference>
<evidence type="ECO:0000313" key="4">
    <source>
        <dbReference type="EMBL" id="CAA9440997.1"/>
    </source>
</evidence>
<feature type="signal peptide" evidence="2">
    <location>
        <begin position="1"/>
        <end position="40"/>
    </location>
</feature>
<gene>
    <name evidence="4" type="ORF">AVDCRST_MAG51-3300</name>
</gene>
<evidence type="ECO:0000259" key="3">
    <source>
        <dbReference type="Pfam" id="PF01910"/>
    </source>
</evidence>
<dbReference type="InterPro" id="IPR051614">
    <property type="entry name" value="UPF0045_domain"/>
</dbReference>
<proteinExistence type="inferred from homology"/>
<dbReference type="AlphaFoldDB" id="A0A6J4QLY4"/>
<feature type="chain" id="PRO_5026919612" description="Thiamine-binding protein domain-containing protein" evidence="2">
    <location>
        <begin position="41"/>
        <end position="152"/>
    </location>
</feature>
<dbReference type="InterPro" id="IPR002767">
    <property type="entry name" value="Thiamine_BP"/>
</dbReference>
<dbReference type="PANTHER" id="PTHR33777:SF1">
    <property type="entry name" value="UPF0045 PROTEIN ECM15"/>
    <property type="match status" value="1"/>
</dbReference>
<organism evidence="4">
    <name type="scientific">uncultured Ramlibacter sp</name>
    <dbReference type="NCBI Taxonomy" id="260755"/>
    <lineage>
        <taxon>Bacteria</taxon>
        <taxon>Pseudomonadati</taxon>
        <taxon>Pseudomonadota</taxon>
        <taxon>Betaproteobacteria</taxon>
        <taxon>Burkholderiales</taxon>
        <taxon>Comamonadaceae</taxon>
        <taxon>Ramlibacter</taxon>
        <taxon>environmental samples</taxon>
    </lineage>
</organism>
<name>A0A6J4QLY4_9BURK</name>
<dbReference type="Pfam" id="PF01910">
    <property type="entry name" value="Thiamine_BP"/>
    <property type="match status" value="1"/>
</dbReference>
<protein>
    <recommendedName>
        <fullName evidence="3">Thiamine-binding protein domain-containing protein</fullName>
    </recommendedName>
</protein>
<dbReference type="InterPro" id="IPR029756">
    <property type="entry name" value="MTH1187/YkoF-like"/>
</dbReference>
<feature type="domain" description="Thiamine-binding protein" evidence="3">
    <location>
        <begin position="58"/>
        <end position="134"/>
    </location>
</feature>
<dbReference type="PANTHER" id="PTHR33777">
    <property type="entry name" value="UPF0045 PROTEIN ECM15"/>
    <property type="match status" value="1"/>
</dbReference>
<dbReference type="GO" id="GO:0005829">
    <property type="term" value="C:cytosol"/>
    <property type="evidence" value="ECO:0007669"/>
    <property type="project" value="TreeGrafter"/>
</dbReference>
<reference evidence="4" key="1">
    <citation type="submission" date="2020-02" db="EMBL/GenBank/DDBJ databases">
        <authorList>
            <person name="Meier V. D."/>
        </authorList>
    </citation>
    <scope>NUCLEOTIDE SEQUENCE</scope>
    <source>
        <strain evidence="4">AVDCRST_MAG51</strain>
    </source>
</reference>
<dbReference type="Gene3D" id="3.30.70.930">
    <property type="match status" value="1"/>
</dbReference>
<dbReference type="SUPFAM" id="SSF89957">
    <property type="entry name" value="MTH1187/YkoF-like"/>
    <property type="match status" value="1"/>
</dbReference>
<sequence>MSADLHLHELHMAHPSFSRSRRLRPAFLSLSLLACGAAWAQQAPSAVASPAPSRHMIAEIQVIPRPAGTSNDRYKHVDAAIAVIQGSGLKYEVHGLGTVIEGPPEKIWPLLQAVHQATLEAGAERNLSMIKVSSGAEPGGPRVDDLVRKFRK</sequence>
<evidence type="ECO:0000256" key="1">
    <source>
        <dbReference type="ARBA" id="ARBA00010272"/>
    </source>
</evidence>
<comment type="similarity">
    <text evidence="1">Belongs to the UPF0045 family.</text>
</comment>